<reference evidence="1" key="1">
    <citation type="submission" date="2023-05" db="EMBL/GenBank/DDBJ databases">
        <authorList>
            <person name="Stuckert A."/>
        </authorList>
    </citation>
    <scope>NUCLEOTIDE SEQUENCE</scope>
</reference>
<sequence length="41" mass="4684">MAPYSVTTHPGPCIHYICLPQTLHSLYLVSYSTQDMKVQLF</sequence>
<evidence type="ECO:0000313" key="2">
    <source>
        <dbReference type="Proteomes" id="UP001162483"/>
    </source>
</evidence>
<protein>
    <submittedName>
        <fullName evidence="1">Uncharacterized protein</fullName>
    </submittedName>
</protein>
<dbReference type="Proteomes" id="UP001162483">
    <property type="component" value="Unassembled WGS sequence"/>
</dbReference>
<gene>
    <name evidence="1" type="ORF">SPARVUS_LOCUS15751238</name>
</gene>
<name>A0ABN9HAZ6_9NEOB</name>
<organism evidence="1 2">
    <name type="scientific">Staurois parvus</name>
    <dbReference type="NCBI Taxonomy" id="386267"/>
    <lineage>
        <taxon>Eukaryota</taxon>
        <taxon>Metazoa</taxon>
        <taxon>Chordata</taxon>
        <taxon>Craniata</taxon>
        <taxon>Vertebrata</taxon>
        <taxon>Euteleostomi</taxon>
        <taxon>Amphibia</taxon>
        <taxon>Batrachia</taxon>
        <taxon>Anura</taxon>
        <taxon>Neobatrachia</taxon>
        <taxon>Ranoidea</taxon>
        <taxon>Ranidae</taxon>
        <taxon>Staurois</taxon>
    </lineage>
</organism>
<evidence type="ECO:0000313" key="1">
    <source>
        <dbReference type="EMBL" id="CAI9618875.1"/>
    </source>
</evidence>
<dbReference type="EMBL" id="CATNWA010020550">
    <property type="protein sequence ID" value="CAI9618875.1"/>
    <property type="molecule type" value="Genomic_DNA"/>
</dbReference>
<keyword evidence="2" id="KW-1185">Reference proteome</keyword>
<accession>A0ABN9HAZ6</accession>
<proteinExistence type="predicted"/>
<comment type="caution">
    <text evidence="1">The sequence shown here is derived from an EMBL/GenBank/DDBJ whole genome shotgun (WGS) entry which is preliminary data.</text>
</comment>